<sequence length="126" mass="13775">MPKESRTMKLKSTDDVVTYLATAPKESQHGKHTIKMSYIYRSCKDFAAVAAGVGSGDGSKFQRWDISNSGGLRVDCPNGRKALPREASAEDKLGASWGVGVFCEEGDAENVRRNIQYEFCVGHSNL</sequence>
<dbReference type="HOGENOM" id="CLU_1983120_0_0_1"/>
<proteinExistence type="predicted"/>
<evidence type="ECO:0000313" key="1">
    <source>
        <dbReference type="EMBL" id="CEJ87854.1"/>
    </source>
</evidence>
<dbReference type="AlphaFoldDB" id="A0A0A1TE56"/>
<dbReference type="EMBL" id="CDHN01000002">
    <property type="protein sequence ID" value="CEJ87854.1"/>
    <property type="molecule type" value="Genomic_DNA"/>
</dbReference>
<name>A0A0A1TE56_9HYPO</name>
<keyword evidence="2" id="KW-1185">Reference proteome</keyword>
<dbReference type="Proteomes" id="UP000039046">
    <property type="component" value="Unassembled WGS sequence"/>
</dbReference>
<organism evidence="1 2">
    <name type="scientific">[Torrubiella] hemipterigena</name>
    <dbReference type="NCBI Taxonomy" id="1531966"/>
    <lineage>
        <taxon>Eukaryota</taxon>
        <taxon>Fungi</taxon>
        <taxon>Dikarya</taxon>
        <taxon>Ascomycota</taxon>
        <taxon>Pezizomycotina</taxon>
        <taxon>Sordariomycetes</taxon>
        <taxon>Hypocreomycetidae</taxon>
        <taxon>Hypocreales</taxon>
        <taxon>Clavicipitaceae</taxon>
        <taxon>Clavicipitaceae incertae sedis</taxon>
        <taxon>'Torrubiella' clade</taxon>
    </lineage>
</organism>
<protein>
    <submittedName>
        <fullName evidence="1">Uncharacterized protein</fullName>
    </submittedName>
</protein>
<reference evidence="1 2" key="1">
    <citation type="journal article" date="2015" name="Genome Announc.">
        <title>Draft Genome Sequence and Gene Annotation of the Entomopathogenic Fungus Verticillium hemipterigenum.</title>
        <authorList>
            <person name="Horn F."/>
            <person name="Habel A."/>
            <person name="Scharf D.H."/>
            <person name="Dworschak J."/>
            <person name="Brakhage A.A."/>
            <person name="Guthke R."/>
            <person name="Hertweck C."/>
            <person name="Linde J."/>
        </authorList>
    </citation>
    <scope>NUCLEOTIDE SEQUENCE [LARGE SCALE GENOMIC DNA]</scope>
</reference>
<accession>A0A0A1TE56</accession>
<gene>
    <name evidence="1" type="ORF">VHEMI04534</name>
</gene>
<evidence type="ECO:0000313" key="2">
    <source>
        <dbReference type="Proteomes" id="UP000039046"/>
    </source>
</evidence>